<evidence type="ECO:0000313" key="8">
    <source>
        <dbReference type="EMBL" id="KAB1259250.1"/>
    </source>
</evidence>
<feature type="compositionally biased region" description="Low complexity" evidence="7">
    <location>
        <begin position="32"/>
        <end position="45"/>
    </location>
</feature>
<dbReference type="SMART" id="SM00268">
    <property type="entry name" value="ACTIN"/>
    <property type="match status" value="1"/>
</dbReference>
<gene>
    <name evidence="8" type="ORF">Cadr_000025318</name>
</gene>
<comment type="similarity">
    <text evidence="6">Belongs to the actin family.</text>
</comment>
<evidence type="ECO:0000256" key="2">
    <source>
        <dbReference type="ARBA" id="ARBA00022490"/>
    </source>
</evidence>
<sequence length="491" mass="53883">MDTRFHQEEVDEVPGVKVDTSYHHRVTTRRAPSPSLCLCCPRPSLNLFSPGPAPPPTPQRKAASLAKRPIQPLATMDTNQRDPPEPQPSPEDPKPGLNPSSILVNKTLPLDPPTMVGDRLPPKTGAVVIDMGTGTCKVGFAGQARPTYTVATIVGCQPKKPATTGRPVLETFIGEAARTRPELTLMRPVRNGIVVDWDAAELIWRHMLEHDLRVATRDHPLLFSDPPFSPITNREKLVEVAFESLNSPAMYVASQSVLSVYAHGRVSGLVVDTGHGVTYTVPVFQGYNLPHATERLDLAGAHLTAFLAEMLLGSGLPLGQQDLDTVENIKHRYCYVAPDLLKEQTRPELECRQTLKLPDGRTVTLGKELFQCPELLFSPPEIPGLSPVGIPTMAKLSLHKVPLEVRTDVAQNVLLCGGSSLFSGFEGRFRAELLRSVPPEAHVVVAAQPSRNFSVWIGGSILASLRAFQSCWVLREQYEEQGPHIVYRKCY</sequence>
<dbReference type="Pfam" id="PF00022">
    <property type="entry name" value="Actin"/>
    <property type="match status" value="2"/>
</dbReference>
<comment type="caution">
    <text evidence="8">The sequence shown here is derived from an EMBL/GenBank/DDBJ whole genome shotgun (WGS) entry which is preliminary data.</text>
</comment>
<keyword evidence="9" id="KW-1185">Reference proteome</keyword>
<accession>A0A5N4CKE1</accession>
<protein>
    <submittedName>
        <fullName evidence="8">Actin-like protein 9</fullName>
    </submittedName>
</protein>
<dbReference type="Gene3D" id="3.90.640.10">
    <property type="entry name" value="Actin, Chain A, domain 4"/>
    <property type="match status" value="1"/>
</dbReference>
<dbReference type="EMBL" id="JWIN03000022">
    <property type="protein sequence ID" value="KAB1259250.1"/>
    <property type="molecule type" value="Genomic_DNA"/>
</dbReference>
<keyword evidence="2" id="KW-0963">Cytoplasm</keyword>
<keyword evidence="3" id="KW-0547">Nucleotide-binding</keyword>
<evidence type="ECO:0000256" key="5">
    <source>
        <dbReference type="ARBA" id="ARBA00023212"/>
    </source>
</evidence>
<feature type="region of interest" description="Disordered" evidence="7">
    <location>
        <begin position="1"/>
        <end position="115"/>
    </location>
</feature>
<evidence type="ECO:0000256" key="6">
    <source>
        <dbReference type="RuleBase" id="RU000487"/>
    </source>
</evidence>
<dbReference type="GO" id="GO:0005524">
    <property type="term" value="F:ATP binding"/>
    <property type="evidence" value="ECO:0007669"/>
    <property type="project" value="UniProtKB-KW"/>
</dbReference>
<comment type="subcellular location">
    <subcellularLocation>
        <location evidence="1">Cytoplasm</location>
        <location evidence="1">Cytoskeleton</location>
    </subcellularLocation>
</comment>
<evidence type="ECO:0000256" key="7">
    <source>
        <dbReference type="SAM" id="MobiDB-lite"/>
    </source>
</evidence>
<name>A0A5N4CKE1_CAMDR</name>
<evidence type="ECO:0000256" key="1">
    <source>
        <dbReference type="ARBA" id="ARBA00004245"/>
    </source>
</evidence>
<dbReference type="FunFam" id="3.30.420.40:FF:000148">
    <property type="entry name" value="Actin, alpha skeletal muscle"/>
    <property type="match status" value="1"/>
</dbReference>
<dbReference type="Gene3D" id="3.30.420.40">
    <property type="match status" value="2"/>
</dbReference>
<organism evidence="8 9">
    <name type="scientific">Camelus dromedarius</name>
    <name type="common">Dromedary</name>
    <name type="synonym">Arabian camel</name>
    <dbReference type="NCBI Taxonomy" id="9838"/>
    <lineage>
        <taxon>Eukaryota</taxon>
        <taxon>Metazoa</taxon>
        <taxon>Chordata</taxon>
        <taxon>Craniata</taxon>
        <taxon>Vertebrata</taxon>
        <taxon>Euteleostomi</taxon>
        <taxon>Mammalia</taxon>
        <taxon>Eutheria</taxon>
        <taxon>Laurasiatheria</taxon>
        <taxon>Artiodactyla</taxon>
        <taxon>Tylopoda</taxon>
        <taxon>Camelidae</taxon>
        <taxon>Camelus</taxon>
    </lineage>
</organism>
<dbReference type="PRINTS" id="PR00190">
    <property type="entry name" value="ACTIN"/>
</dbReference>
<reference evidence="8 9" key="1">
    <citation type="journal article" date="2019" name="Mol. Ecol. Resour.">
        <title>Improving Illumina assemblies with Hi-C and long reads: an example with the North African dromedary.</title>
        <authorList>
            <person name="Elbers J.P."/>
            <person name="Rogers M.F."/>
            <person name="Perelman P.L."/>
            <person name="Proskuryakova A.A."/>
            <person name="Serdyukova N.A."/>
            <person name="Johnson W.E."/>
            <person name="Horin P."/>
            <person name="Corander J."/>
            <person name="Murphy D."/>
            <person name="Burger P.A."/>
        </authorList>
    </citation>
    <scope>NUCLEOTIDE SEQUENCE [LARGE SCALE GENOMIC DNA]</scope>
    <source>
        <strain evidence="8">Drom800</strain>
        <tissue evidence="8">Blood</tissue>
    </source>
</reference>
<proteinExistence type="inferred from homology"/>
<evidence type="ECO:0000313" key="9">
    <source>
        <dbReference type="Proteomes" id="UP000299084"/>
    </source>
</evidence>
<evidence type="ECO:0000256" key="4">
    <source>
        <dbReference type="ARBA" id="ARBA00022840"/>
    </source>
</evidence>
<dbReference type="PANTHER" id="PTHR11937">
    <property type="entry name" value="ACTIN"/>
    <property type="match status" value="1"/>
</dbReference>
<dbReference type="GO" id="GO:0005856">
    <property type="term" value="C:cytoskeleton"/>
    <property type="evidence" value="ECO:0007669"/>
    <property type="project" value="UniProtKB-SubCell"/>
</dbReference>
<keyword evidence="4" id="KW-0067">ATP-binding</keyword>
<dbReference type="InterPro" id="IPR004000">
    <property type="entry name" value="Actin"/>
</dbReference>
<dbReference type="SUPFAM" id="SSF53067">
    <property type="entry name" value="Actin-like ATPase domain"/>
    <property type="match status" value="2"/>
</dbReference>
<dbReference type="InterPro" id="IPR043129">
    <property type="entry name" value="ATPase_NBD"/>
</dbReference>
<evidence type="ECO:0000256" key="3">
    <source>
        <dbReference type="ARBA" id="ARBA00022741"/>
    </source>
</evidence>
<dbReference type="STRING" id="9838.ENSCDRP00005020095"/>
<keyword evidence="5" id="KW-0206">Cytoskeleton</keyword>
<dbReference type="Proteomes" id="UP000299084">
    <property type="component" value="Unassembled WGS sequence"/>
</dbReference>
<dbReference type="AlphaFoldDB" id="A0A5N4CKE1"/>